<protein>
    <submittedName>
        <fullName evidence="6">Secreted lytic murein transglycosylase</fullName>
    </submittedName>
</protein>
<dbReference type="InterPro" id="IPR023346">
    <property type="entry name" value="Lysozyme-like_dom_sf"/>
</dbReference>
<dbReference type="InterPro" id="IPR008939">
    <property type="entry name" value="Lytic_TGlycosylase_superhlx_U"/>
</dbReference>
<dbReference type="SUPFAM" id="SSF48435">
    <property type="entry name" value="Bacterial muramidases"/>
    <property type="match status" value="1"/>
</dbReference>
<evidence type="ECO:0000259" key="5">
    <source>
        <dbReference type="Pfam" id="PF14718"/>
    </source>
</evidence>
<dbReference type="PROSITE" id="PS00922">
    <property type="entry name" value="TRANSGLYCOSYLASE"/>
    <property type="match status" value="1"/>
</dbReference>
<comment type="caution">
    <text evidence="6">The sequence shown here is derived from an EMBL/GenBank/DDBJ whole genome shotgun (WGS) entry which is preliminary data.</text>
</comment>
<keyword evidence="2 3" id="KW-0732">Signal</keyword>
<dbReference type="Gene3D" id="1.10.1240.20">
    <property type="entry name" value="Lytic transglycosylase, superhelical linker domain"/>
    <property type="match status" value="1"/>
</dbReference>
<dbReference type="Pfam" id="PF14718">
    <property type="entry name" value="SLT_L"/>
    <property type="match status" value="1"/>
</dbReference>
<gene>
    <name evidence="6" type="ORF">PTD2_05085</name>
</gene>
<dbReference type="InterPro" id="IPR000189">
    <property type="entry name" value="Transglyc_AS"/>
</dbReference>
<dbReference type="Proteomes" id="UP000006201">
    <property type="component" value="Unassembled WGS sequence"/>
</dbReference>
<dbReference type="Gene3D" id="1.25.20.10">
    <property type="entry name" value="Bacterial muramidases"/>
    <property type="match status" value="1"/>
</dbReference>
<dbReference type="OrthoDB" id="92254at2"/>
<accession>A4CDH5</accession>
<feature type="chain" id="PRO_5002667402" evidence="3">
    <location>
        <begin position="25"/>
        <end position="630"/>
    </location>
</feature>
<dbReference type="PANTHER" id="PTHR37423:SF5">
    <property type="entry name" value="SOLUBLE LYTIC MUREIN TRANSGLYCOSYLASE"/>
    <property type="match status" value="1"/>
</dbReference>
<evidence type="ECO:0000256" key="3">
    <source>
        <dbReference type="SAM" id="SignalP"/>
    </source>
</evidence>
<evidence type="ECO:0000256" key="2">
    <source>
        <dbReference type="ARBA" id="ARBA00022729"/>
    </source>
</evidence>
<dbReference type="AlphaFoldDB" id="A4CDH5"/>
<dbReference type="GO" id="GO:0004553">
    <property type="term" value="F:hydrolase activity, hydrolyzing O-glycosyl compounds"/>
    <property type="evidence" value="ECO:0007669"/>
    <property type="project" value="InterPro"/>
</dbReference>
<dbReference type="EMBL" id="AAOH01000007">
    <property type="protein sequence ID" value="EAR27017.1"/>
    <property type="molecule type" value="Genomic_DNA"/>
</dbReference>
<feature type="signal peptide" evidence="3">
    <location>
        <begin position="1"/>
        <end position="24"/>
    </location>
</feature>
<dbReference type="STRING" id="87626.PTD2_05085"/>
<dbReference type="GO" id="GO:0016020">
    <property type="term" value="C:membrane"/>
    <property type="evidence" value="ECO:0007669"/>
    <property type="project" value="InterPro"/>
</dbReference>
<dbReference type="GO" id="GO:0008933">
    <property type="term" value="F:peptidoglycan lytic transglycosylase activity"/>
    <property type="evidence" value="ECO:0007669"/>
    <property type="project" value="InterPro"/>
</dbReference>
<evidence type="ECO:0000313" key="7">
    <source>
        <dbReference type="Proteomes" id="UP000006201"/>
    </source>
</evidence>
<keyword evidence="7" id="KW-1185">Reference proteome</keyword>
<feature type="domain" description="Transglycosylase SLT" evidence="4">
    <location>
        <begin position="474"/>
        <end position="577"/>
    </location>
</feature>
<dbReference type="InterPro" id="IPR008258">
    <property type="entry name" value="Transglycosylase_SLT_dom_1"/>
</dbReference>
<organism evidence="6 7">
    <name type="scientific">Pseudoalteromonas tunicata D2</name>
    <dbReference type="NCBI Taxonomy" id="87626"/>
    <lineage>
        <taxon>Bacteria</taxon>
        <taxon>Pseudomonadati</taxon>
        <taxon>Pseudomonadota</taxon>
        <taxon>Gammaproteobacteria</taxon>
        <taxon>Alteromonadales</taxon>
        <taxon>Pseudoalteromonadaceae</taxon>
        <taxon>Pseudoalteromonas</taxon>
    </lineage>
</organism>
<reference evidence="6 7" key="1">
    <citation type="submission" date="2006-02" db="EMBL/GenBank/DDBJ databases">
        <authorList>
            <person name="Moran M.A."/>
            <person name="Kjelleberg S."/>
            <person name="Egan S."/>
            <person name="Saunders N."/>
            <person name="Thomas T."/>
            <person name="Ferriera S."/>
            <person name="Johnson J."/>
            <person name="Kravitz S."/>
            <person name="Halpern A."/>
            <person name="Remington K."/>
            <person name="Beeson K."/>
            <person name="Tran B."/>
            <person name="Rogers Y.-H."/>
            <person name="Friedman R."/>
            <person name="Venter J.C."/>
        </authorList>
    </citation>
    <scope>NUCLEOTIDE SEQUENCE [LARGE SCALE GENOMIC DNA]</scope>
    <source>
        <strain evidence="6 7">D2</strain>
    </source>
</reference>
<dbReference type="InterPro" id="IPR012289">
    <property type="entry name" value="Lytic_TGlycosylase_superhlx_L"/>
</dbReference>
<name>A4CDH5_9GAMM</name>
<dbReference type="Gene3D" id="1.10.530.10">
    <property type="match status" value="1"/>
</dbReference>
<evidence type="ECO:0000259" key="4">
    <source>
        <dbReference type="Pfam" id="PF01464"/>
    </source>
</evidence>
<dbReference type="RefSeq" id="WP_009838880.1">
    <property type="nucleotide sequence ID" value="NZ_AAOH01000007.1"/>
</dbReference>
<dbReference type="SUPFAM" id="SSF53955">
    <property type="entry name" value="Lysozyme-like"/>
    <property type="match status" value="1"/>
</dbReference>
<evidence type="ECO:0000313" key="6">
    <source>
        <dbReference type="EMBL" id="EAR27017.1"/>
    </source>
</evidence>
<evidence type="ECO:0000256" key="1">
    <source>
        <dbReference type="ARBA" id="ARBA00007734"/>
    </source>
</evidence>
<dbReference type="GO" id="GO:0000270">
    <property type="term" value="P:peptidoglycan metabolic process"/>
    <property type="evidence" value="ECO:0007669"/>
    <property type="project" value="InterPro"/>
</dbReference>
<comment type="similarity">
    <text evidence="1">Belongs to the transglycosylase Slt family.</text>
</comment>
<dbReference type="Pfam" id="PF01464">
    <property type="entry name" value="SLT"/>
    <property type="match status" value="1"/>
</dbReference>
<dbReference type="HOGENOM" id="CLU_019016_0_1_6"/>
<proteinExistence type="inferred from homology"/>
<dbReference type="eggNOG" id="COG0741">
    <property type="taxonomic scope" value="Bacteria"/>
</dbReference>
<dbReference type="GO" id="GO:0042597">
    <property type="term" value="C:periplasmic space"/>
    <property type="evidence" value="ECO:0007669"/>
    <property type="project" value="InterPro"/>
</dbReference>
<dbReference type="CDD" id="cd13401">
    <property type="entry name" value="Slt70-like"/>
    <property type="match status" value="1"/>
</dbReference>
<dbReference type="PANTHER" id="PTHR37423">
    <property type="entry name" value="SOLUBLE LYTIC MUREIN TRANSGLYCOSYLASE-RELATED"/>
    <property type="match status" value="1"/>
</dbReference>
<dbReference type="InterPro" id="IPR037061">
    <property type="entry name" value="Lytic_TGlycoase_superhlx_L_sf"/>
</dbReference>
<feature type="domain" description="Lytic transglycosylase superhelical linker" evidence="5">
    <location>
        <begin position="397"/>
        <end position="462"/>
    </location>
</feature>
<sequence length="630" mass="73324">MHLYPRGLRIVTLCSVFISGISFASPDLHKDFIQAEKIARSGNTKNYQQAISNLEHPLKPYVQLAYLKNHPLLKNEQEIERFLDVYSGTPLEWPLRKTWLEYLMKKRNKALFIKYFKETSDAELSCTHLRYQLDLGAPEAAILKQVTELWLVDKSQPKACDSLFTLWQKQGYMSQELIWQRLTMVAEKGQHSLIPYLEKQLPANEQYLADLYYEVRKDPSATAGLYRFKKGSEKEAQIAIYGIRRLVWRDEELAIRAWDKLEQKFSFSQEQKNDVYYSFALALASKQHVQAKFWLNKVPDEKQDDALMQWQLTNLLQLQDWPGIVAYFTDKTLSNGQRYWLGYALLQQGHKKKSNEVWRDLAEKRDYYGFLAAARLGLAVALQEQALNVDDALIKEVQQAPGFLRAKAFFELERFTSAKREWNYLLNTSTEDEKLAAASLAHQEGWHDSVIITLAQIERFHHLDLRFPLAFEELFERYSKRSNIDLAWSYAIARRESSFAPNASSSAGAHGLMQLLPSTASYVNKGSVSRSKLYDPKVNVKLGNDYLKYLKQKAKGNEVIATASYNAGYYRVEKWLPKEAIDFDLWVEGIPYRETRDYVKNVFAYRQVYHTRFGFADNLFDELVKMKIQK</sequence>